<dbReference type="NCBIfam" id="TIGR01488">
    <property type="entry name" value="HAD-SF-IB"/>
    <property type="match status" value="1"/>
</dbReference>
<dbReference type="SUPFAM" id="SSF56784">
    <property type="entry name" value="HAD-like"/>
    <property type="match status" value="1"/>
</dbReference>
<accession>A0A2S4LTD7</accession>
<protein>
    <submittedName>
        <fullName evidence="1">Phosphatidylglycerophosphatase C</fullName>
    </submittedName>
</protein>
<dbReference type="Gene3D" id="3.40.50.1000">
    <property type="entry name" value="HAD superfamily/HAD-like"/>
    <property type="match status" value="1"/>
</dbReference>
<comment type="caution">
    <text evidence="1">The sequence shown here is derived from an EMBL/GenBank/DDBJ whole genome shotgun (WGS) entry which is preliminary data.</text>
</comment>
<dbReference type="InterPro" id="IPR036412">
    <property type="entry name" value="HAD-like_sf"/>
</dbReference>
<proteinExistence type="predicted"/>
<name>A0A2S4LTD7_9BURK</name>
<dbReference type="NCBIfam" id="TIGR01490">
    <property type="entry name" value="HAD-SF-IB-hyp1"/>
    <property type="match status" value="1"/>
</dbReference>
<keyword evidence="2" id="KW-1185">Reference proteome</keyword>
<dbReference type="Gene3D" id="1.20.1440.100">
    <property type="entry name" value="SG protein - dephosphorylation function"/>
    <property type="match status" value="1"/>
</dbReference>
<evidence type="ECO:0000313" key="2">
    <source>
        <dbReference type="Proteomes" id="UP000237381"/>
    </source>
</evidence>
<dbReference type="Proteomes" id="UP000237381">
    <property type="component" value="Unassembled WGS sequence"/>
</dbReference>
<dbReference type="EMBL" id="PQGA01000030">
    <property type="protein sequence ID" value="POR45721.1"/>
    <property type="molecule type" value="Genomic_DNA"/>
</dbReference>
<dbReference type="CDD" id="cd02612">
    <property type="entry name" value="HAD_PGPPase"/>
    <property type="match status" value="1"/>
</dbReference>
<dbReference type="AlphaFoldDB" id="A0A2S4LTD7"/>
<dbReference type="Pfam" id="PF12710">
    <property type="entry name" value="HAD"/>
    <property type="match status" value="1"/>
</dbReference>
<dbReference type="InterPro" id="IPR050582">
    <property type="entry name" value="HAD-like_SerB"/>
</dbReference>
<dbReference type="InterPro" id="IPR023214">
    <property type="entry name" value="HAD_sf"/>
</dbReference>
<sequence>MARAIAALRHLPRQWRGLTAGLPQPHPSTRRLSVALSDFPTFRYRFMTDRVIAAFDFDGTITTSDSFRAFMLDAAGVPRFVLAALRCLPWLAGIAPGWSDRGRTKARFLHAALGPVRRDALEAAAQRFVDTRLPDLLRPEMLARIREHQALGHEVVLVSASPSVYLRKWAPTVGIGTVLASELEWRDGVYTGRLAGRNCWGPEKVARLRAWWGDKAPATLYAYGDSRGDREMAQLANHAWIRGEVPLPPLLPAGGFGATA</sequence>
<gene>
    <name evidence="1" type="ORF">B0G62_13047</name>
</gene>
<dbReference type="InterPro" id="IPR006385">
    <property type="entry name" value="HAD_hydro_SerB1"/>
</dbReference>
<dbReference type="GO" id="GO:0005737">
    <property type="term" value="C:cytoplasm"/>
    <property type="evidence" value="ECO:0007669"/>
    <property type="project" value="TreeGrafter"/>
</dbReference>
<dbReference type="PANTHER" id="PTHR43344">
    <property type="entry name" value="PHOSPHOSERINE PHOSPHATASE"/>
    <property type="match status" value="1"/>
</dbReference>
<dbReference type="GO" id="GO:0036424">
    <property type="term" value="F:L-phosphoserine phosphatase activity"/>
    <property type="evidence" value="ECO:0007669"/>
    <property type="project" value="TreeGrafter"/>
</dbReference>
<evidence type="ECO:0000313" key="1">
    <source>
        <dbReference type="EMBL" id="POR45721.1"/>
    </source>
</evidence>
<reference evidence="1 2" key="1">
    <citation type="submission" date="2018-01" db="EMBL/GenBank/DDBJ databases">
        <title>Genomic Encyclopedia of Type Strains, Phase III (KMG-III): the genomes of soil and plant-associated and newly described type strains.</title>
        <authorList>
            <person name="Whitman W."/>
        </authorList>
    </citation>
    <scope>NUCLEOTIDE SEQUENCE [LARGE SCALE GENOMIC DNA]</scope>
    <source>
        <strain evidence="1 2">JCM 18070</strain>
    </source>
</reference>
<dbReference type="PANTHER" id="PTHR43344:SF14">
    <property type="entry name" value="HAD-IB FAMILY HYDROLASE"/>
    <property type="match status" value="1"/>
</dbReference>
<organism evidence="1 2">
    <name type="scientific">Paraburkholderia eburnea</name>
    <dbReference type="NCBI Taxonomy" id="1189126"/>
    <lineage>
        <taxon>Bacteria</taxon>
        <taxon>Pseudomonadati</taxon>
        <taxon>Pseudomonadota</taxon>
        <taxon>Betaproteobacteria</taxon>
        <taxon>Burkholderiales</taxon>
        <taxon>Burkholderiaceae</taxon>
        <taxon>Paraburkholderia</taxon>
    </lineage>
</organism>
<dbReference type="GO" id="GO:0006564">
    <property type="term" value="P:L-serine biosynthetic process"/>
    <property type="evidence" value="ECO:0007669"/>
    <property type="project" value="TreeGrafter"/>
</dbReference>
<dbReference type="GO" id="GO:0000287">
    <property type="term" value="F:magnesium ion binding"/>
    <property type="evidence" value="ECO:0007669"/>
    <property type="project" value="TreeGrafter"/>
</dbReference>